<organism evidence="2 3">
    <name type="scientific">Trematosphaeria pertusa</name>
    <dbReference type="NCBI Taxonomy" id="390896"/>
    <lineage>
        <taxon>Eukaryota</taxon>
        <taxon>Fungi</taxon>
        <taxon>Dikarya</taxon>
        <taxon>Ascomycota</taxon>
        <taxon>Pezizomycotina</taxon>
        <taxon>Dothideomycetes</taxon>
        <taxon>Pleosporomycetidae</taxon>
        <taxon>Pleosporales</taxon>
        <taxon>Massarineae</taxon>
        <taxon>Trematosphaeriaceae</taxon>
        <taxon>Trematosphaeria</taxon>
    </lineage>
</organism>
<dbReference type="GeneID" id="54585487"/>
<protein>
    <recommendedName>
        <fullName evidence="1">Heterokaryon incompatibility domain-containing protein</fullName>
    </recommendedName>
</protein>
<evidence type="ECO:0000313" key="3">
    <source>
        <dbReference type="Proteomes" id="UP000800094"/>
    </source>
</evidence>
<sequence>MHLYLLVPTDSRTPHSLEVNGRHWSLQSVNPDSSPFNSSFPVSDRTIPALQTFIRHRPSCEHIWIDAFCVPLAEPKRAQTLESMGYIYARAKEVLVVLSEAARPALERMQGGGGIGIEELAVLEREEWVERAWTYQEAVNSNVLVLTCEGEGSAIIRAAQFFECMSTALQECKGSVSEKLCTYPRLNAFEDIMLDFWMAGYEERAALNVMSNMDRRVQARKEDHFYAMIGAISSERASALGKVEPCEAFIRVCEEKGDFSFIYSAARREEVPGRRWRPVIGDLPSILPWHGKGTGQPGRLCEEGLWLDSMLVVQPAPPQEEARIFVEEWLTLVWKDESHGHQDLEEAAYATLQIMGFTGSQRWVSGAKGYFFPFEPVRSLVSYDRGDGKGLLYTPGVYIGAVKEKEGVSVLVG</sequence>
<dbReference type="Pfam" id="PF06985">
    <property type="entry name" value="HET"/>
    <property type="match status" value="1"/>
</dbReference>
<dbReference type="InterPro" id="IPR052895">
    <property type="entry name" value="HetReg/Transcr_Mod"/>
</dbReference>
<dbReference type="RefSeq" id="XP_033681503.1">
    <property type="nucleotide sequence ID" value="XM_033832157.1"/>
</dbReference>
<reference evidence="2" key="1">
    <citation type="journal article" date="2020" name="Stud. Mycol.">
        <title>101 Dothideomycetes genomes: a test case for predicting lifestyles and emergence of pathogens.</title>
        <authorList>
            <person name="Haridas S."/>
            <person name="Albert R."/>
            <person name="Binder M."/>
            <person name="Bloem J."/>
            <person name="Labutti K."/>
            <person name="Salamov A."/>
            <person name="Andreopoulos B."/>
            <person name="Baker S."/>
            <person name="Barry K."/>
            <person name="Bills G."/>
            <person name="Bluhm B."/>
            <person name="Cannon C."/>
            <person name="Castanera R."/>
            <person name="Culley D."/>
            <person name="Daum C."/>
            <person name="Ezra D."/>
            <person name="Gonzalez J."/>
            <person name="Henrissat B."/>
            <person name="Kuo A."/>
            <person name="Liang C."/>
            <person name="Lipzen A."/>
            <person name="Lutzoni F."/>
            <person name="Magnuson J."/>
            <person name="Mondo S."/>
            <person name="Nolan M."/>
            <person name="Ohm R."/>
            <person name="Pangilinan J."/>
            <person name="Park H.-J."/>
            <person name="Ramirez L."/>
            <person name="Alfaro M."/>
            <person name="Sun H."/>
            <person name="Tritt A."/>
            <person name="Yoshinaga Y."/>
            <person name="Zwiers L.-H."/>
            <person name="Turgeon B."/>
            <person name="Goodwin S."/>
            <person name="Spatafora J."/>
            <person name="Crous P."/>
            <person name="Grigoriev I."/>
        </authorList>
    </citation>
    <scope>NUCLEOTIDE SEQUENCE</scope>
    <source>
        <strain evidence="2">CBS 122368</strain>
    </source>
</reference>
<keyword evidence="3" id="KW-1185">Reference proteome</keyword>
<dbReference type="Proteomes" id="UP000800094">
    <property type="component" value="Unassembled WGS sequence"/>
</dbReference>
<feature type="domain" description="Heterokaryon incompatibility" evidence="1">
    <location>
        <begin position="49"/>
        <end position="103"/>
    </location>
</feature>
<dbReference type="PANTHER" id="PTHR24148">
    <property type="entry name" value="ANKYRIN REPEAT DOMAIN-CONTAINING PROTEIN 39 HOMOLOG-RELATED"/>
    <property type="match status" value="1"/>
</dbReference>
<dbReference type="PANTHER" id="PTHR24148:SF64">
    <property type="entry name" value="HETEROKARYON INCOMPATIBILITY DOMAIN-CONTAINING PROTEIN"/>
    <property type="match status" value="1"/>
</dbReference>
<accession>A0A6A6I8F4</accession>
<dbReference type="EMBL" id="ML987198">
    <property type="protein sequence ID" value="KAF2246499.1"/>
    <property type="molecule type" value="Genomic_DNA"/>
</dbReference>
<dbReference type="AlphaFoldDB" id="A0A6A6I8F4"/>
<dbReference type="InterPro" id="IPR010730">
    <property type="entry name" value="HET"/>
</dbReference>
<evidence type="ECO:0000313" key="2">
    <source>
        <dbReference type="EMBL" id="KAF2246499.1"/>
    </source>
</evidence>
<dbReference type="OrthoDB" id="6329284at2759"/>
<proteinExistence type="predicted"/>
<gene>
    <name evidence="2" type="ORF">BU26DRAFT_552505</name>
</gene>
<name>A0A6A6I8F4_9PLEO</name>
<evidence type="ECO:0000259" key="1">
    <source>
        <dbReference type="Pfam" id="PF06985"/>
    </source>
</evidence>